<sequence>MRQSRKEANMEWMMREGLMPERREAMAIASRIRNEFADELGTNSSAGAAHGRRHPPVGRG</sequence>
<dbReference type="Proteomes" id="UP001493487">
    <property type="component" value="Unassembled WGS sequence"/>
</dbReference>
<evidence type="ECO:0000313" key="3">
    <source>
        <dbReference type="Proteomes" id="UP001493487"/>
    </source>
</evidence>
<feature type="region of interest" description="Disordered" evidence="1">
    <location>
        <begin position="39"/>
        <end position="60"/>
    </location>
</feature>
<evidence type="ECO:0000313" key="2">
    <source>
        <dbReference type="EMBL" id="MEQ4481825.1"/>
    </source>
</evidence>
<protein>
    <submittedName>
        <fullName evidence="2">Uncharacterized protein</fullName>
    </submittedName>
</protein>
<gene>
    <name evidence="2" type="ORF">QJS35_05380</name>
</gene>
<dbReference type="RefSeq" id="WP_232189404.1">
    <property type="nucleotide sequence ID" value="NZ_JAIOAP010000019.1"/>
</dbReference>
<feature type="compositionally biased region" description="Basic residues" evidence="1">
    <location>
        <begin position="50"/>
        <end position="60"/>
    </location>
</feature>
<name>A0ABV1KPE7_9BACL</name>
<dbReference type="EMBL" id="JASKHM010000002">
    <property type="protein sequence ID" value="MEQ4481825.1"/>
    <property type="molecule type" value="Genomic_DNA"/>
</dbReference>
<keyword evidence="3" id="KW-1185">Reference proteome</keyword>
<organism evidence="2 3">
    <name type="scientific">Cohnella silvisoli</name>
    <dbReference type="NCBI Taxonomy" id="2873699"/>
    <lineage>
        <taxon>Bacteria</taxon>
        <taxon>Bacillati</taxon>
        <taxon>Bacillota</taxon>
        <taxon>Bacilli</taxon>
        <taxon>Bacillales</taxon>
        <taxon>Paenibacillaceae</taxon>
        <taxon>Cohnella</taxon>
    </lineage>
</organism>
<comment type="caution">
    <text evidence="2">The sequence shown here is derived from an EMBL/GenBank/DDBJ whole genome shotgun (WGS) entry which is preliminary data.</text>
</comment>
<reference evidence="2 3" key="1">
    <citation type="journal article" date="2023" name="Genome Announc.">
        <title>Pan-Genome Analyses of the Genus Cohnella and Proposal of the Novel Species Cohnella silvisoli sp. nov., Isolated from Forest Soil.</title>
        <authorList>
            <person name="Wang C."/>
            <person name="Mao L."/>
            <person name="Bao G."/>
            <person name="Zhu H."/>
        </authorList>
    </citation>
    <scope>NUCLEOTIDE SEQUENCE [LARGE SCALE GENOMIC DNA]</scope>
    <source>
        <strain evidence="2 3">NL03-T5-1</strain>
    </source>
</reference>
<proteinExistence type="predicted"/>
<accession>A0ABV1KPE7</accession>
<evidence type="ECO:0000256" key="1">
    <source>
        <dbReference type="SAM" id="MobiDB-lite"/>
    </source>
</evidence>